<dbReference type="GO" id="GO:0008270">
    <property type="term" value="F:zinc ion binding"/>
    <property type="evidence" value="ECO:0007669"/>
    <property type="project" value="UniProtKB-KW"/>
</dbReference>
<dbReference type="PANTHER" id="PTHR45884">
    <property type="entry name" value="N-ACETYLTRANSFERASE ECO"/>
    <property type="match status" value="1"/>
</dbReference>
<dbReference type="InterPro" id="IPR028009">
    <property type="entry name" value="ESCO_Acetyltransf_dom"/>
</dbReference>
<feature type="domain" description="N-acetyltransferase ESCO acetyl-transferase" evidence="12">
    <location>
        <begin position="374"/>
        <end position="442"/>
    </location>
</feature>
<dbReference type="Pfam" id="PF13878">
    <property type="entry name" value="zf-C2H2_3"/>
    <property type="match status" value="1"/>
</dbReference>
<keyword evidence="3" id="KW-0808">Transferase</keyword>
<evidence type="ECO:0000256" key="7">
    <source>
        <dbReference type="ARBA" id="ARBA00023242"/>
    </source>
</evidence>
<evidence type="ECO:0000256" key="9">
    <source>
        <dbReference type="ARBA" id="ARBA00023315"/>
    </source>
</evidence>
<keyword evidence="8" id="KW-0131">Cell cycle</keyword>
<keyword evidence="5" id="KW-0863">Zinc-finger</keyword>
<name>A0AAD6I1I6_PENCN</name>
<evidence type="ECO:0000256" key="2">
    <source>
        <dbReference type="ARBA" id="ARBA00005816"/>
    </source>
</evidence>
<feature type="domain" description="N-acetyltransferase ESCO zinc-finger" evidence="11">
    <location>
        <begin position="203"/>
        <end position="239"/>
    </location>
</feature>
<evidence type="ECO:0000256" key="5">
    <source>
        <dbReference type="ARBA" id="ARBA00022771"/>
    </source>
</evidence>
<dbReference type="GO" id="GO:0005634">
    <property type="term" value="C:nucleus"/>
    <property type="evidence" value="ECO:0007669"/>
    <property type="project" value="UniProtKB-SubCell"/>
</dbReference>
<dbReference type="EMBL" id="JAQJZL010000015">
    <property type="protein sequence ID" value="KAJ6026782.1"/>
    <property type="molecule type" value="Genomic_DNA"/>
</dbReference>
<comment type="similarity">
    <text evidence="2">Belongs to the acetyltransferase family. ECO subfamily.</text>
</comment>
<reference evidence="13" key="1">
    <citation type="journal article" date="2023" name="IMA Fungus">
        <title>Comparative genomic study of the Penicillium genus elucidates a diverse pangenome and 15 lateral gene transfer events.</title>
        <authorList>
            <person name="Petersen C."/>
            <person name="Sorensen T."/>
            <person name="Nielsen M.R."/>
            <person name="Sondergaard T.E."/>
            <person name="Sorensen J.L."/>
            <person name="Fitzpatrick D.A."/>
            <person name="Frisvad J.C."/>
            <person name="Nielsen K.L."/>
        </authorList>
    </citation>
    <scope>NUCLEOTIDE SEQUENCE</scope>
    <source>
        <strain evidence="13">IBT 15450</strain>
    </source>
</reference>
<feature type="compositionally biased region" description="Polar residues" evidence="10">
    <location>
        <begin position="1"/>
        <end position="21"/>
    </location>
</feature>
<evidence type="ECO:0000256" key="6">
    <source>
        <dbReference type="ARBA" id="ARBA00022833"/>
    </source>
</evidence>
<comment type="caution">
    <text evidence="13">The sequence shown here is derived from an EMBL/GenBank/DDBJ whole genome shotgun (WGS) entry which is preliminary data.</text>
</comment>
<evidence type="ECO:0008006" key="15">
    <source>
        <dbReference type="Google" id="ProtNLM"/>
    </source>
</evidence>
<evidence type="ECO:0000259" key="11">
    <source>
        <dbReference type="Pfam" id="PF13878"/>
    </source>
</evidence>
<dbReference type="Proteomes" id="UP001219568">
    <property type="component" value="Unassembled WGS sequence"/>
</dbReference>
<dbReference type="GO" id="GO:0007064">
    <property type="term" value="P:mitotic sister chromatid cohesion"/>
    <property type="evidence" value="ECO:0007669"/>
    <property type="project" value="TreeGrafter"/>
</dbReference>
<evidence type="ECO:0000259" key="12">
    <source>
        <dbReference type="Pfam" id="PF13880"/>
    </source>
</evidence>
<comment type="subcellular location">
    <subcellularLocation>
        <location evidence="1">Nucleus</location>
    </subcellularLocation>
</comment>
<evidence type="ECO:0000256" key="4">
    <source>
        <dbReference type="ARBA" id="ARBA00022723"/>
    </source>
</evidence>
<feature type="region of interest" description="Disordered" evidence="10">
    <location>
        <begin position="1"/>
        <end position="40"/>
    </location>
</feature>
<evidence type="ECO:0000313" key="14">
    <source>
        <dbReference type="Proteomes" id="UP001219568"/>
    </source>
</evidence>
<keyword evidence="7" id="KW-0539">Nucleus</keyword>
<evidence type="ECO:0000256" key="1">
    <source>
        <dbReference type="ARBA" id="ARBA00004123"/>
    </source>
</evidence>
<dbReference type="Pfam" id="PF13880">
    <property type="entry name" value="Acetyltransf_13"/>
    <property type="match status" value="1"/>
</dbReference>
<dbReference type="AlphaFoldDB" id="A0AAD6I1I6"/>
<feature type="compositionally biased region" description="Polar residues" evidence="10">
    <location>
        <begin position="118"/>
        <end position="130"/>
    </location>
</feature>
<dbReference type="GO" id="GO:0061733">
    <property type="term" value="F:protein-lysine-acetyltransferase activity"/>
    <property type="evidence" value="ECO:0007669"/>
    <property type="project" value="TreeGrafter"/>
</dbReference>
<reference evidence="13" key="2">
    <citation type="submission" date="2023-01" db="EMBL/GenBank/DDBJ databases">
        <authorList>
            <person name="Petersen C."/>
        </authorList>
    </citation>
    <scope>NUCLEOTIDE SEQUENCE</scope>
    <source>
        <strain evidence="13">IBT 15450</strain>
    </source>
</reference>
<evidence type="ECO:0000256" key="3">
    <source>
        <dbReference type="ARBA" id="ARBA00022679"/>
    </source>
</evidence>
<feature type="region of interest" description="Disordered" evidence="10">
    <location>
        <begin position="118"/>
        <end position="199"/>
    </location>
</feature>
<protein>
    <recommendedName>
        <fullName evidence="15">Sister chromatid cohesion acetyltransferase Eco1</fullName>
    </recommendedName>
</protein>
<proteinExistence type="inferred from homology"/>
<keyword evidence="4" id="KW-0479">Metal-binding</keyword>
<keyword evidence="9" id="KW-0012">Acyltransferase</keyword>
<evidence type="ECO:0000256" key="10">
    <source>
        <dbReference type="SAM" id="MobiDB-lite"/>
    </source>
</evidence>
<evidence type="ECO:0000313" key="13">
    <source>
        <dbReference type="EMBL" id="KAJ6026782.1"/>
    </source>
</evidence>
<feature type="compositionally biased region" description="Basic and acidic residues" evidence="10">
    <location>
        <begin position="22"/>
        <end position="37"/>
    </location>
</feature>
<keyword evidence="6" id="KW-0862">Zinc</keyword>
<dbReference type="InterPro" id="IPR028005">
    <property type="entry name" value="AcTrfase_ESCO_Znf_dom"/>
</dbReference>
<keyword evidence="14" id="KW-1185">Reference proteome</keyword>
<evidence type="ECO:0000256" key="8">
    <source>
        <dbReference type="ARBA" id="ARBA00023306"/>
    </source>
</evidence>
<gene>
    <name evidence="13" type="ORF">N7460_011599</name>
</gene>
<organism evidence="13 14">
    <name type="scientific">Penicillium canescens</name>
    <dbReference type="NCBI Taxonomy" id="5083"/>
    <lineage>
        <taxon>Eukaryota</taxon>
        <taxon>Fungi</taxon>
        <taxon>Dikarya</taxon>
        <taxon>Ascomycota</taxon>
        <taxon>Pezizomycotina</taxon>
        <taxon>Eurotiomycetes</taxon>
        <taxon>Eurotiomycetidae</taxon>
        <taxon>Eurotiales</taxon>
        <taxon>Aspergillaceae</taxon>
        <taxon>Penicillium</taxon>
    </lineage>
</organism>
<dbReference type="PANTHER" id="PTHR45884:SF2">
    <property type="entry name" value="N-ACETYLTRANSFERASE ECO"/>
    <property type="match status" value="1"/>
</dbReference>
<dbReference type="GO" id="GO:0000785">
    <property type="term" value="C:chromatin"/>
    <property type="evidence" value="ECO:0007669"/>
    <property type="project" value="TreeGrafter"/>
</dbReference>
<feature type="compositionally biased region" description="Pro residues" evidence="10">
    <location>
        <begin position="146"/>
        <end position="158"/>
    </location>
</feature>
<sequence>MQASSRQHQQTTPNTSRQHQTPADKRQQTTDTARDSVPRVPSPIQLELSQLLPLNHFGKAGMPWTVTNSFKRGLMKTYGRPTWRVYDDERVAKKRRVQDESDEAETNLQYAIRESSAAVLSSPSRRNSVVLSEGTLDDIDDLTTPPSSPPPRLTPPPANTRKPTFAFLKRKHKDAGSPLTEVNSNSVRSSVEPKKGQKPVMRQMQIDLGNDTRKTCATCGMEYIPSNTEDAALHKKFHEMNATGIDLGKAFMRANASRWVYEATRFDEGYVVIVDRKASPSAKSQAKKVLEVVNKELSSPEIDDETLWSQTEPPKHLQDGPTEKVDRYRVFLHMKDSRCVGLCLTERIWESRPVAPDQNGANGSSVSVRDELRPAIVGVSRIWTSGSSRRKGIALDLLDCVVINFIYGMEISKAQIAFSQPTESGKRLAHKFFEDEETWHVYNER</sequence>
<accession>A0AAD6I1I6</accession>